<proteinExistence type="predicted"/>
<evidence type="ECO:0000313" key="1">
    <source>
        <dbReference type="EMBL" id="SPL65344.1"/>
    </source>
</evidence>
<dbReference type="EMBL" id="OOFM01000005">
    <property type="protein sequence ID" value="SPL65344.1"/>
    <property type="molecule type" value="Genomic_DNA"/>
</dbReference>
<protein>
    <submittedName>
        <fullName evidence="1">Uncharacterized protein</fullName>
    </submittedName>
</protein>
<dbReference type="AlphaFoldDB" id="A0A2P9HMP1"/>
<sequence length="57" mass="6214">MAKAQIDPSTLYKVSLAKSVKIGRLIINPSNSTRIRGDALAVLLEQDKDAVKNYEAV</sequence>
<reference evidence="2" key="1">
    <citation type="submission" date="2017-12" db="EMBL/GenBank/DDBJ databases">
        <authorList>
            <person name="Diaz M."/>
        </authorList>
    </citation>
    <scope>NUCLEOTIDE SEQUENCE [LARGE SCALE GENOMIC DNA]</scope>
    <source>
        <strain evidence="2">FI11154</strain>
    </source>
</reference>
<dbReference type="RefSeq" id="WP_171380105.1">
    <property type="nucleotide sequence ID" value="NZ_OOFM01000005.1"/>
</dbReference>
<gene>
    <name evidence="1" type="ORF">OHAE_1211</name>
</gene>
<name>A0A2P9HMP1_9HYPH</name>
<organism evidence="1 2">
    <name type="scientific">Ochrobactrum soli</name>
    <dbReference type="NCBI Taxonomy" id="2448455"/>
    <lineage>
        <taxon>Bacteria</taxon>
        <taxon>Pseudomonadati</taxon>
        <taxon>Pseudomonadota</taxon>
        <taxon>Alphaproteobacteria</taxon>
        <taxon>Hyphomicrobiales</taxon>
        <taxon>Brucellaceae</taxon>
        <taxon>Brucella/Ochrobactrum group</taxon>
        <taxon>Ochrobactrum</taxon>
    </lineage>
</organism>
<dbReference type="Proteomes" id="UP000246073">
    <property type="component" value="Unassembled WGS sequence"/>
</dbReference>
<accession>A0A2P9HMP1</accession>
<evidence type="ECO:0000313" key="2">
    <source>
        <dbReference type="Proteomes" id="UP000246073"/>
    </source>
</evidence>